<dbReference type="AlphaFoldDB" id="A0A6A3P2K0"/>
<protein>
    <recommendedName>
        <fullName evidence="5">DDE Tnp4 domain-containing protein</fullName>
    </recommendedName>
</protein>
<evidence type="ECO:0000313" key="2">
    <source>
        <dbReference type="EMBL" id="KAE9049502.1"/>
    </source>
</evidence>
<evidence type="ECO:0000313" key="1">
    <source>
        <dbReference type="EMBL" id="KAE9043984.1"/>
    </source>
</evidence>
<comment type="caution">
    <text evidence="2">The sequence shown here is derived from an EMBL/GenBank/DDBJ whole genome shotgun (WGS) entry which is preliminary data.</text>
</comment>
<gene>
    <name evidence="2" type="ORF">PR001_g3269</name>
    <name evidence="1" type="ORF">PR002_g3055</name>
</gene>
<evidence type="ECO:0008006" key="5">
    <source>
        <dbReference type="Google" id="ProtNLM"/>
    </source>
</evidence>
<sequence>MEDEEIIAVVACAAVAQTMALYAASSETVSPASKKNILTVNTLRFERMLHSAACASWFEKNLRCTKTTFVRIASFLEQHGIRFAAAKVKKNSYEKKVTAALYFLGSAGGYREAGGAMGMARSYVMEITTEVVRVLTGAASAVISIPRSRQRWRAVEDEFASRHGYPGVAGAIDGSLLAIERPDKFDDFYCRKCYPALNVQAVLLRTTSS</sequence>
<evidence type="ECO:0000313" key="3">
    <source>
        <dbReference type="Proteomes" id="UP000429607"/>
    </source>
</evidence>
<reference evidence="3 4" key="1">
    <citation type="submission" date="2018-09" db="EMBL/GenBank/DDBJ databases">
        <title>Genomic investigation of the strawberry pathogen Phytophthora fragariae indicates pathogenicity is determined by transcriptional variation in three key races.</title>
        <authorList>
            <person name="Adams T.M."/>
            <person name="Armitage A.D."/>
            <person name="Sobczyk M.K."/>
            <person name="Bates H.J."/>
            <person name="Dunwell J.M."/>
            <person name="Nellist C.F."/>
            <person name="Harrison R.J."/>
        </authorList>
    </citation>
    <scope>NUCLEOTIDE SEQUENCE [LARGE SCALE GENOMIC DNA]</scope>
    <source>
        <strain evidence="2 3">SCRP249</strain>
        <strain evidence="1 4">SCRP324</strain>
    </source>
</reference>
<dbReference type="EMBL" id="QXFV01000120">
    <property type="protein sequence ID" value="KAE9049502.1"/>
    <property type="molecule type" value="Genomic_DNA"/>
</dbReference>
<dbReference type="OrthoDB" id="99415at2759"/>
<dbReference type="Proteomes" id="UP000435112">
    <property type="component" value="Unassembled WGS sequence"/>
</dbReference>
<proteinExistence type="predicted"/>
<dbReference type="Proteomes" id="UP000429607">
    <property type="component" value="Unassembled WGS sequence"/>
</dbReference>
<dbReference type="EMBL" id="QXFU01000108">
    <property type="protein sequence ID" value="KAE9043984.1"/>
    <property type="molecule type" value="Genomic_DNA"/>
</dbReference>
<organism evidence="2 3">
    <name type="scientific">Phytophthora rubi</name>
    <dbReference type="NCBI Taxonomy" id="129364"/>
    <lineage>
        <taxon>Eukaryota</taxon>
        <taxon>Sar</taxon>
        <taxon>Stramenopiles</taxon>
        <taxon>Oomycota</taxon>
        <taxon>Peronosporomycetes</taxon>
        <taxon>Peronosporales</taxon>
        <taxon>Peronosporaceae</taxon>
        <taxon>Phytophthora</taxon>
    </lineage>
</organism>
<name>A0A6A3P2K0_9STRA</name>
<evidence type="ECO:0000313" key="4">
    <source>
        <dbReference type="Proteomes" id="UP000435112"/>
    </source>
</evidence>
<accession>A0A6A3P2K0</accession>